<sequence>MHYPLVDHLADNDVDMTRIEDESPIEVTLNIDIPKSSSPAAAGDPNVTVLSVNPSWHCVFVETVQQQRVRTWVRIQFCPSPLSSTYKDHHSKILRLRTVQVIGYASRQVELTRRISGQNLLRKGGIIVHLDPSAISFNDASYGFTLSFSSFVADRLSRSNAFRPDEPLPLARQQNSAYCRRNLKELYYDTFTKDVVITLKPSGEVFHAHSVVLESYGYFRTLLSRVARDPNMGAAEEENEDICVSNSDDSSQAVVDDEGYARPLNSIPNQRQQRQQSQDDGRSTRSSRLKTKIEIDAAPNLFRAMLHYMYIGHVPTEIDSLSPGNTQRQNGVTSTSSGGGHSVSGRSQPLHNQIIAAATTTTSSLSTPSNLVPCSEPAPTPTIASATVFSWRELYEIAARFQLAGLMHLSKLVLISRLEADSAVKELFEWAYLHSDLVPCYVSFLIENMDPTLLELGMQRERESTSSTATATVTKSALWYYHDRCPRFNDIMAIFLKMLNERKETKTLV</sequence>
<name>A0A9P6SZ25_9FUNG</name>
<evidence type="ECO:0000313" key="4">
    <source>
        <dbReference type="Proteomes" id="UP000703661"/>
    </source>
</evidence>
<keyword evidence="4" id="KW-1185">Reference proteome</keyword>
<dbReference type="InterPro" id="IPR011333">
    <property type="entry name" value="SKP1/BTB/POZ_sf"/>
</dbReference>
<evidence type="ECO:0000256" key="1">
    <source>
        <dbReference type="SAM" id="MobiDB-lite"/>
    </source>
</evidence>
<feature type="region of interest" description="Disordered" evidence="1">
    <location>
        <begin position="262"/>
        <end position="290"/>
    </location>
</feature>
<feature type="region of interest" description="Disordered" evidence="1">
    <location>
        <begin position="234"/>
        <end position="253"/>
    </location>
</feature>
<proteinExistence type="predicted"/>
<evidence type="ECO:0000259" key="2">
    <source>
        <dbReference type="PROSITE" id="PS50097"/>
    </source>
</evidence>
<dbReference type="AlphaFoldDB" id="A0A9P6SZ25"/>
<dbReference type="EMBL" id="JAAAID010000911">
    <property type="protein sequence ID" value="KAG0012952.1"/>
    <property type="molecule type" value="Genomic_DNA"/>
</dbReference>
<dbReference type="PROSITE" id="PS50097">
    <property type="entry name" value="BTB"/>
    <property type="match status" value="1"/>
</dbReference>
<gene>
    <name evidence="3" type="ORF">BGZ80_011400</name>
</gene>
<dbReference type="SUPFAM" id="SSF54695">
    <property type="entry name" value="POZ domain"/>
    <property type="match status" value="1"/>
</dbReference>
<feature type="domain" description="BTB" evidence="2">
    <location>
        <begin position="193"/>
        <end position="318"/>
    </location>
</feature>
<feature type="region of interest" description="Disordered" evidence="1">
    <location>
        <begin position="320"/>
        <end position="347"/>
    </location>
</feature>
<feature type="compositionally biased region" description="Polar residues" evidence="1">
    <location>
        <begin position="244"/>
        <end position="253"/>
    </location>
</feature>
<protein>
    <recommendedName>
        <fullName evidence="2">BTB domain-containing protein</fullName>
    </recommendedName>
</protein>
<evidence type="ECO:0000313" key="3">
    <source>
        <dbReference type="EMBL" id="KAG0012952.1"/>
    </source>
</evidence>
<dbReference type="Proteomes" id="UP000703661">
    <property type="component" value="Unassembled WGS sequence"/>
</dbReference>
<comment type="caution">
    <text evidence="3">The sequence shown here is derived from an EMBL/GenBank/DDBJ whole genome shotgun (WGS) entry which is preliminary data.</text>
</comment>
<dbReference type="Gene3D" id="3.30.710.10">
    <property type="entry name" value="Potassium Channel Kv1.1, Chain A"/>
    <property type="match status" value="1"/>
</dbReference>
<accession>A0A9P6SZ25</accession>
<organism evidence="3 4">
    <name type="scientific">Entomortierella chlamydospora</name>
    <dbReference type="NCBI Taxonomy" id="101097"/>
    <lineage>
        <taxon>Eukaryota</taxon>
        <taxon>Fungi</taxon>
        <taxon>Fungi incertae sedis</taxon>
        <taxon>Mucoromycota</taxon>
        <taxon>Mortierellomycotina</taxon>
        <taxon>Mortierellomycetes</taxon>
        <taxon>Mortierellales</taxon>
        <taxon>Mortierellaceae</taxon>
        <taxon>Entomortierella</taxon>
    </lineage>
</organism>
<dbReference type="PANTHER" id="PTHR24413">
    <property type="entry name" value="SPECKLE-TYPE POZ PROTEIN"/>
    <property type="match status" value="1"/>
</dbReference>
<dbReference type="InterPro" id="IPR000210">
    <property type="entry name" value="BTB/POZ_dom"/>
</dbReference>
<reference evidence="3" key="1">
    <citation type="journal article" date="2020" name="Fungal Divers.">
        <title>Resolving the Mortierellaceae phylogeny through synthesis of multi-gene phylogenetics and phylogenomics.</title>
        <authorList>
            <person name="Vandepol N."/>
            <person name="Liber J."/>
            <person name="Desiro A."/>
            <person name="Na H."/>
            <person name="Kennedy M."/>
            <person name="Barry K."/>
            <person name="Grigoriev I.V."/>
            <person name="Miller A.N."/>
            <person name="O'Donnell K."/>
            <person name="Stajich J.E."/>
            <person name="Bonito G."/>
        </authorList>
    </citation>
    <scope>NUCLEOTIDE SEQUENCE</scope>
    <source>
        <strain evidence="3">NRRL 2769</strain>
    </source>
</reference>